<dbReference type="AlphaFoldDB" id="A0A6I6MTF5"/>
<proteinExistence type="predicted"/>
<evidence type="ECO:0000256" key="1">
    <source>
        <dbReference type="SAM" id="MobiDB-lite"/>
    </source>
</evidence>
<name>A0A6I6MTF5_9CAUL</name>
<dbReference type="Proteomes" id="UP000431269">
    <property type="component" value="Chromosome"/>
</dbReference>
<dbReference type="KEGG" id="tsv:DSM104635_01241"/>
<evidence type="ECO:0000313" key="3">
    <source>
        <dbReference type="EMBL" id="QGZ94423.1"/>
    </source>
</evidence>
<gene>
    <name evidence="3" type="ORF">DSM104635_01241</name>
</gene>
<reference evidence="4" key="1">
    <citation type="submission" date="2019-12" db="EMBL/GenBank/DDBJ databases">
        <title>Complete genome of Terracaulis silvestris 0127_4.</title>
        <authorList>
            <person name="Vieira S."/>
            <person name="Riedel T."/>
            <person name="Sproer C."/>
            <person name="Pascual J."/>
            <person name="Boedeker C."/>
            <person name="Overmann J."/>
        </authorList>
    </citation>
    <scope>NUCLEOTIDE SEQUENCE [LARGE SCALE GENOMIC DNA]</scope>
    <source>
        <strain evidence="4">0127_4</strain>
    </source>
</reference>
<feature type="region of interest" description="Disordered" evidence="1">
    <location>
        <begin position="82"/>
        <end position="106"/>
    </location>
</feature>
<evidence type="ECO:0000313" key="4">
    <source>
        <dbReference type="Proteomes" id="UP000431269"/>
    </source>
</evidence>
<feature type="compositionally biased region" description="Basic and acidic residues" evidence="1">
    <location>
        <begin position="82"/>
        <end position="96"/>
    </location>
</feature>
<dbReference type="EMBL" id="CP047045">
    <property type="protein sequence ID" value="QGZ94423.1"/>
    <property type="molecule type" value="Genomic_DNA"/>
</dbReference>
<protein>
    <recommendedName>
        <fullName evidence="5">PRC-barrel domain protein</fullName>
    </recommendedName>
</protein>
<organism evidence="3 4">
    <name type="scientific">Terricaulis silvestris</name>
    <dbReference type="NCBI Taxonomy" id="2686094"/>
    <lineage>
        <taxon>Bacteria</taxon>
        <taxon>Pseudomonadati</taxon>
        <taxon>Pseudomonadota</taxon>
        <taxon>Alphaproteobacteria</taxon>
        <taxon>Caulobacterales</taxon>
        <taxon>Caulobacteraceae</taxon>
        <taxon>Terricaulis</taxon>
    </lineage>
</organism>
<evidence type="ECO:0000256" key="2">
    <source>
        <dbReference type="SAM" id="SignalP"/>
    </source>
</evidence>
<feature type="chain" id="PRO_5026259945" description="PRC-barrel domain protein" evidence="2">
    <location>
        <begin position="20"/>
        <end position="106"/>
    </location>
</feature>
<keyword evidence="4" id="KW-1185">Reference proteome</keyword>
<accession>A0A6I6MTF5</accession>
<feature type="signal peptide" evidence="2">
    <location>
        <begin position="1"/>
        <end position="19"/>
    </location>
</feature>
<dbReference type="RefSeq" id="WP_158765362.1">
    <property type="nucleotide sequence ID" value="NZ_CP047045.1"/>
</dbReference>
<evidence type="ECO:0008006" key="5">
    <source>
        <dbReference type="Google" id="ProtNLM"/>
    </source>
</evidence>
<sequence length="106" mass="11156">MLRTLVITLALGLPGVAAAQQAQFNDSAVGIEVRGDDGTVVGRVNAVQRDANGRIVAVEIAGQEPGSAPYAASDLVADRRDGRNALISDRQRERSRVASSDRTATR</sequence>
<keyword evidence="2" id="KW-0732">Signal</keyword>
<feature type="compositionally biased region" description="Polar residues" evidence="1">
    <location>
        <begin position="97"/>
        <end position="106"/>
    </location>
</feature>